<organism evidence="1 2">
    <name type="scientific">Pseudomonas tructae</name>
    <dbReference type="NCBI Taxonomy" id="2518644"/>
    <lineage>
        <taxon>Bacteria</taxon>
        <taxon>Pseudomonadati</taxon>
        <taxon>Pseudomonadota</taxon>
        <taxon>Gammaproteobacteria</taxon>
        <taxon>Pseudomonadales</taxon>
        <taxon>Pseudomonadaceae</taxon>
        <taxon>Pseudomonas</taxon>
    </lineage>
</organism>
<dbReference type="EMBL" id="CP035952">
    <property type="protein sequence ID" value="QBF27468.1"/>
    <property type="molecule type" value="Genomic_DNA"/>
</dbReference>
<gene>
    <name evidence="1" type="ORF">EXN22_17915</name>
</gene>
<evidence type="ECO:0000313" key="2">
    <source>
        <dbReference type="Proteomes" id="UP000291130"/>
    </source>
</evidence>
<dbReference type="AlphaFoldDB" id="A0A411ML19"/>
<dbReference type="KEGG" id="ptk:EXN22_17915"/>
<dbReference type="RefSeq" id="WP_130265325.1">
    <property type="nucleotide sequence ID" value="NZ_CP035952.1"/>
</dbReference>
<name>A0A411ML19_9PSED</name>
<keyword evidence="2" id="KW-1185">Reference proteome</keyword>
<protein>
    <submittedName>
        <fullName evidence="1">Uncharacterized protein</fullName>
    </submittedName>
</protein>
<reference evidence="1 2" key="1">
    <citation type="submission" date="2019-02" db="EMBL/GenBank/DDBJ databases">
        <title>Complete genome sequence of Pseudomonas sp. SNU WT1 isolated from rainbow trout.</title>
        <authorList>
            <person name="Oh W.T."/>
            <person name="Park S.C."/>
        </authorList>
    </citation>
    <scope>NUCLEOTIDE SEQUENCE [LARGE SCALE GENOMIC DNA]</scope>
    <source>
        <strain evidence="1 2">SNU WT1</strain>
    </source>
</reference>
<sequence length="138" mass="15661">MIIAEMVQPERQGSYFSAHLRSVGIQTATVLWLVEEIGQSVAGALICDFEIPAGLTLNIYKPPKLGFFCFVAFKEVDVEIASLIIIRLSAYRDYRHRSPCNGEELFLKPQSDFIGLLGRERVRAKRKPFRNPFQLSTL</sequence>
<proteinExistence type="predicted"/>
<accession>A0A411ML19</accession>
<dbReference type="Proteomes" id="UP000291130">
    <property type="component" value="Chromosome"/>
</dbReference>
<evidence type="ECO:0000313" key="1">
    <source>
        <dbReference type="EMBL" id="QBF27468.1"/>
    </source>
</evidence>